<sequence>MSVRKARRKLFDTLVALLPRSHQDLLKTLDQESDLPTPEKAGSEGADLPLVAITRKLKNKLANHGITLSQYIYVWHPDESLSIDIVLDVDCITLQTAVRKIVTEIVFVTSADVRCGRERYYVGKYNQ</sequence>
<comment type="caution">
    <text evidence="1">The sequence shown here is derived from an EMBL/GenBank/DDBJ whole genome shotgun (WGS) entry which is preliminary data.</text>
</comment>
<name>A0A016VKW0_9BILA</name>
<dbReference type="InterPro" id="IPR035126">
    <property type="entry name" value="SCVP"/>
</dbReference>
<organism evidence="1 2">
    <name type="scientific">Ancylostoma ceylanicum</name>
    <dbReference type="NCBI Taxonomy" id="53326"/>
    <lineage>
        <taxon>Eukaryota</taxon>
        <taxon>Metazoa</taxon>
        <taxon>Ecdysozoa</taxon>
        <taxon>Nematoda</taxon>
        <taxon>Chromadorea</taxon>
        <taxon>Rhabditida</taxon>
        <taxon>Rhabditina</taxon>
        <taxon>Rhabditomorpha</taxon>
        <taxon>Strongyloidea</taxon>
        <taxon>Ancylostomatidae</taxon>
        <taxon>Ancylostomatinae</taxon>
        <taxon>Ancylostoma</taxon>
    </lineage>
</organism>
<dbReference type="Proteomes" id="UP000024635">
    <property type="component" value="Unassembled WGS sequence"/>
</dbReference>
<keyword evidence="2" id="KW-1185">Reference proteome</keyword>
<reference evidence="2" key="1">
    <citation type="journal article" date="2015" name="Nat. Genet.">
        <title>The genome and transcriptome of the zoonotic hookworm Ancylostoma ceylanicum identify infection-specific gene families.</title>
        <authorList>
            <person name="Schwarz E.M."/>
            <person name="Hu Y."/>
            <person name="Antoshechkin I."/>
            <person name="Miller M.M."/>
            <person name="Sternberg P.W."/>
            <person name="Aroian R.V."/>
        </authorList>
    </citation>
    <scope>NUCLEOTIDE SEQUENCE</scope>
    <source>
        <strain evidence="2">HY135</strain>
    </source>
</reference>
<dbReference type="AlphaFoldDB" id="A0A016VKW0"/>
<dbReference type="Pfam" id="PF17619">
    <property type="entry name" value="SCVP"/>
    <property type="match status" value="1"/>
</dbReference>
<gene>
    <name evidence="1" type="primary">Acey_s0008.g103</name>
    <name evidence="1" type="ORF">Y032_0008g103</name>
</gene>
<protein>
    <submittedName>
        <fullName evidence="1">Uncharacterized protein</fullName>
    </submittedName>
</protein>
<evidence type="ECO:0000313" key="2">
    <source>
        <dbReference type="Proteomes" id="UP000024635"/>
    </source>
</evidence>
<accession>A0A016VKW0</accession>
<proteinExistence type="predicted"/>
<dbReference type="EMBL" id="JARK01001344">
    <property type="protein sequence ID" value="EYC27647.1"/>
    <property type="molecule type" value="Genomic_DNA"/>
</dbReference>
<evidence type="ECO:0000313" key="1">
    <source>
        <dbReference type="EMBL" id="EYC27647.1"/>
    </source>
</evidence>